<dbReference type="InterPro" id="IPR026992">
    <property type="entry name" value="DIOX_N"/>
</dbReference>
<dbReference type="GO" id="GO:0016491">
    <property type="term" value="F:oxidoreductase activity"/>
    <property type="evidence" value="ECO:0007669"/>
    <property type="project" value="UniProtKB-KW"/>
</dbReference>
<evidence type="ECO:0000256" key="2">
    <source>
        <dbReference type="RuleBase" id="RU003682"/>
    </source>
</evidence>
<dbReference type="PROSITE" id="PS51471">
    <property type="entry name" value="FE2OG_OXY"/>
    <property type="match status" value="1"/>
</dbReference>
<gene>
    <name evidence="4" type="ORF">CDD80_386</name>
</gene>
<keyword evidence="2" id="KW-0560">Oxidoreductase</keyword>
<reference evidence="4 5" key="1">
    <citation type="submission" date="2017-06" db="EMBL/GenBank/DDBJ databases">
        <title>Ant-infecting Ophiocordyceps genomes reveal a high diversity of potential behavioral manipulation genes and a possible major role for enterotoxins.</title>
        <authorList>
            <person name="De Bekker C."/>
            <person name="Evans H.C."/>
            <person name="Brachmann A."/>
            <person name="Hughes D.P."/>
        </authorList>
    </citation>
    <scope>NUCLEOTIDE SEQUENCE [LARGE SCALE GENOMIC DNA]</scope>
    <source>
        <strain evidence="4 5">Map16</strain>
    </source>
</reference>
<sequence length="382" mass="42523">MANLARRVAVADKFIPGMMNGLGAHVQTVKAPNMPPGFKASVGKLETFTIPAEVTGSVSDKAMAKDMISAWRKDGILQIGMTHLQQRLFQDALSHSKRFFRRPLVEKRACVDSRSYSGYIASGEEVTDGVRDYSEIFTVTKDLPLSDQRVMESWPCHGPCPWPDNGFKEVISRYIAELGGCGQRLLQLIELGLGVQAGSLTRYTTDGWHHMRVLRFPARHLTNGKGKSGRGIGSHTDYGLLVIGSQDHIGGLFVRPPKEGENFVNWEQSAAGAKENDDGWMYVPPEQGTLTVFPGDIMQYLTNHVLRSTPHKVGLNTAERFALAYFHEPDFGSVVRPLAGYNGGQEPVEGFSYGTHFTNMCLRNYPDRITTRRLLERGHWQQ</sequence>
<dbReference type="Gene3D" id="2.60.120.330">
    <property type="entry name" value="B-lactam Antibiotic, Isopenicillin N Synthase, Chain"/>
    <property type="match status" value="1"/>
</dbReference>
<evidence type="ECO:0000256" key="1">
    <source>
        <dbReference type="ARBA" id="ARBA00008056"/>
    </source>
</evidence>
<comment type="caution">
    <text evidence="4">The sequence shown here is derived from an EMBL/GenBank/DDBJ whole genome shotgun (WGS) entry which is preliminary data.</text>
</comment>
<dbReference type="OrthoDB" id="288590at2759"/>
<dbReference type="Proteomes" id="UP000226431">
    <property type="component" value="Unassembled WGS sequence"/>
</dbReference>
<organism evidence="4 5">
    <name type="scientific">Ophiocordyceps camponoti-rufipedis</name>
    <dbReference type="NCBI Taxonomy" id="2004952"/>
    <lineage>
        <taxon>Eukaryota</taxon>
        <taxon>Fungi</taxon>
        <taxon>Dikarya</taxon>
        <taxon>Ascomycota</taxon>
        <taxon>Pezizomycotina</taxon>
        <taxon>Sordariomycetes</taxon>
        <taxon>Hypocreomycetidae</taxon>
        <taxon>Hypocreales</taxon>
        <taxon>Ophiocordycipitaceae</taxon>
        <taxon>Ophiocordyceps</taxon>
    </lineage>
</organism>
<dbReference type="STRING" id="2004952.A0A2C5ZCB2"/>
<accession>A0A2C5ZCB2</accession>
<dbReference type="AlphaFoldDB" id="A0A2C5ZCB2"/>
<dbReference type="PANTHER" id="PTHR47990">
    <property type="entry name" value="2-OXOGLUTARATE (2OG) AND FE(II)-DEPENDENT OXYGENASE SUPERFAMILY PROTEIN-RELATED"/>
    <property type="match status" value="1"/>
</dbReference>
<dbReference type="InterPro" id="IPR044861">
    <property type="entry name" value="IPNS-like_FE2OG_OXY"/>
</dbReference>
<evidence type="ECO:0000313" key="4">
    <source>
        <dbReference type="EMBL" id="PHH77656.1"/>
    </source>
</evidence>
<dbReference type="InterPro" id="IPR005123">
    <property type="entry name" value="Oxoglu/Fe-dep_dioxygenase_dom"/>
</dbReference>
<comment type="similarity">
    <text evidence="1 2">Belongs to the iron/ascorbate-dependent oxidoreductase family.</text>
</comment>
<dbReference type="InterPro" id="IPR050231">
    <property type="entry name" value="Iron_ascorbate_oxido_reductase"/>
</dbReference>
<evidence type="ECO:0000259" key="3">
    <source>
        <dbReference type="PROSITE" id="PS51471"/>
    </source>
</evidence>
<protein>
    <recommendedName>
        <fullName evidence="3">Fe2OG dioxygenase domain-containing protein</fullName>
    </recommendedName>
</protein>
<name>A0A2C5ZCB2_9HYPO</name>
<keyword evidence="2" id="KW-0408">Iron</keyword>
<dbReference type="Pfam" id="PF14226">
    <property type="entry name" value="DIOX_N"/>
    <property type="match status" value="1"/>
</dbReference>
<proteinExistence type="inferred from homology"/>
<evidence type="ECO:0000313" key="5">
    <source>
        <dbReference type="Proteomes" id="UP000226431"/>
    </source>
</evidence>
<feature type="domain" description="Fe2OG dioxygenase" evidence="3">
    <location>
        <begin position="207"/>
        <end position="329"/>
    </location>
</feature>
<dbReference type="SUPFAM" id="SSF51197">
    <property type="entry name" value="Clavaminate synthase-like"/>
    <property type="match status" value="1"/>
</dbReference>
<dbReference type="GO" id="GO:0044283">
    <property type="term" value="P:small molecule biosynthetic process"/>
    <property type="evidence" value="ECO:0007669"/>
    <property type="project" value="UniProtKB-ARBA"/>
</dbReference>
<dbReference type="GO" id="GO:0046872">
    <property type="term" value="F:metal ion binding"/>
    <property type="evidence" value="ECO:0007669"/>
    <property type="project" value="UniProtKB-KW"/>
</dbReference>
<dbReference type="EMBL" id="NJES01000110">
    <property type="protein sequence ID" value="PHH77656.1"/>
    <property type="molecule type" value="Genomic_DNA"/>
</dbReference>
<keyword evidence="5" id="KW-1185">Reference proteome</keyword>
<dbReference type="InterPro" id="IPR027443">
    <property type="entry name" value="IPNS-like_sf"/>
</dbReference>
<dbReference type="Pfam" id="PF03171">
    <property type="entry name" value="2OG-FeII_Oxy"/>
    <property type="match status" value="1"/>
</dbReference>
<keyword evidence="2" id="KW-0479">Metal-binding</keyword>